<dbReference type="InterPro" id="IPR054708">
    <property type="entry name" value="MTPAP-like_central"/>
</dbReference>
<accession>A0A914D2L8</accession>
<evidence type="ECO:0000313" key="4">
    <source>
        <dbReference type="WBParaSite" id="ACRNAN_scaffold1802.g27638.t1"/>
    </source>
</evidence>
<proteinExistence type="predicted"/>
<dbReference type="PANTHER" id="PTHR12271:SF40">
    <property type="entry name" value="POLY(A) RNA POLYMERASE GLD2"/>
    <property type="match status" value="1"/>
</dbReference>
<dbReference type="GO" id="GO:0016779">
    <property type="term" value="F:nucleotidyltransferase activity"/>
    <property type="evidence" value="ECO:0007669"/>
    <property type="project" value="TreeGrafter"/>
</dbReference>
<dbReference type="AlphaFoldDB" id="A0A914D2L8"/>
<dbReference type="GO" id="GO:0031123">
    <property type="term" value="P:RNA 3'-end processing"/>
    <property type="evidence" value="ECO:0007669"/>
    <property type="project" value="TreeGrafter"/>
</dbReference>
<name>A0A914D2L8_9BILA</name>
<reference evidence="4" key="1">
    <citation type="submission" date="2022-11" db="UniProtKB">
        <authorList>
            <consortium name="WormBaseParasite"/>
        </authorList>
    </citation>
    <scope>IDENTIFICATION</scope>
</reference>
<dbReference type="Proteomes" id="UP000887540">
    <property type="component" value="Unplaced"/>
</dbReference>
<evidence type="ECO:0000313" key="3">
    <source>
        <dbReference type="Proteomes" id="UP000887540"/>
    </source>
</evidence>
<dbReference type="InterPro" id="IPR043519">
    <property type="entry name" value="NT_sf"/>
</dbReference>
<feature type="domain" description="Poly(A) RNA polymerase mitochondrial-like central palm" evidence="2">
    <location>
        <begin position="71"/>
        <end position="207"/>
    </location>
</feature>
<keyword evidence="3" id="KW-1185">Reference proteome</keyword>
<protein>
    <submittedName>
        <fullName evidence="4">Polymerase nucleotidyl transferase domain-containing protein</fullName>
    </submittedName>
</protein>
<dbReference type="SUPFAM" id="SSF81631">
    <property type="entry name" value="PAP/OAS1 substrate-binding domain"/>
    <property type="match status" value="1"/>
</dbReference>
<feature type="region of interest" description="Disordered" evidence="1">
    <location>
        <begin position="1"/>
        <end position="22"/>
    </location>
</feature>
<dbReference type="PANTHER" id="PTHR12271">
    <property type="entry name" value="POLY A POLYMERASE CID PAP -RELATED"/>
    <property type="match status" value="1"/>
</dbReference>
<dbReference type="SUPFAM" id="SSF81301">
    <property type="entry name" value="Nucleotidyltransferase"/>
    <property type="match status" value="1"/>
</dbReference>
<sequence length="301" mass="35322">MRISQPDQNHSGNKSPVGQNRNSMINRYFRQKCEERIQEVASSSKRFPDFMMATQPSGIVQFGRQVESEFRSIRKHFDKRRCQQELIVSELKRVLTPCGITVVPVGSFITRATPRTSDVDVVLLSTLDESKLGRKDENFYKTRMFEIIQLLFNDDECKRIFFYKFDDGRKREAQKILETRVPLLRLSPMNFKLDIQFDMTEAIRNSVFVRSCVMLDERVAYLHYWLSNLFRLCGIKGSQKGLFSSYHSLSLVIHFMQYQKHLDMKPVLPVMLKFDPLLKPSSSLHNVIKKLDENVCFFPHF</sequence>
<dbReference type="WBParaSite" id="ACRNAN_scaffold1802.g27638.t1">
    <property type="protein sequence ID" value="ACRNAN_scaffold1802.g27638.t1"/>
    <property type="gene ID" value="ACRNAN_scaffold1802.g27638"/>
</dbReference>
<dbReference type="Pfam" id="PF22600">
    <property type="entry name" value="MTPAP-like_central"/>
    <property type="match status" value="1"/>
</dbReference>
<dbReference type="Gene3D" id="1.10.1410.10">
    <property type="match status" value="1"/>
</dbReference>
<evidence type="ECO:0000256" key="1">
    <source>
        <dbReference type="SAM" id="MobiDB-lite"/>
    </source>
</evidence>
<organism evidence="3 4">
    <name type="scientific">Acrobeloides nanus</name>
    <dbReference type="NCBI Taxonomy" id="290746"/>
    <lineage>
        <taxon>Eukaryota</taxon>
        <taxon>Metazoa</taxon>
        <taxon>Ecdysozoa</taxon>
        <taxon>Nematoda</taxon>
        <taxon>Chromadorea</taxon>
        <taxon>Rhabditida</taxon>
        <taxon>Tylenchina</taxon>
        <taxon>Cephalobomorpha</taxon>
        <taxon>Cephaloboidea</taxon>
        <taxon>Cephalobidae</taxon>
        <taxon>Acrobeloides</taxon>
    </lineage>
</organism>
<evidence type="ECO:0000259" key="2">
    <source>
        <dbReference type="Pfam" id="PF22600"/>
    </source>
</evidence>